<protein>
    <submittedName>
        <fullName evidence="2">PAS domain-containing protein</fullName>
    </submittedName>
</protein>
<keyword evidence="1" id="KW-0175">Coiled coil</keyword>
<dbReference type="InterPro" id="IPR029016">
    <property type="entry name" value="GAF-like_dom_sf"/>
</dbReference>
<dbReference type="AlphaFoldDB" id="A0A7W7D387"/>
<evidence type="ECO:0000256" key="1">
    <source>
        <dbReference type="SAM" id="Coils"/>
    </source>
</evidence>
<dbReference type="Proteomes" id="UP000542210">
    <property type="component" value="Unassembled WGS sequence"/>
</dbReference>
<dbReference type="InterPro" id="IPR000014">
    <property type="entry name" value="PAS"/>
</dbReference>
<dbReference type="Gene3D" id="3.30.450.40">
    <property type="match status" value="1"/>
</dbReference>
<dbReference type="InterPro" id="IPR035965">
    <property type="entry name" value="PAS-like_dom_sf"/>
</dbReference>
<feature type="coiled-coil region" evidence="1">
    <location>
        <begin position="43"/>
        <end position="70"/>
    </location>
</feature>
<sequence length="385" mass="40980">MTEWSGAEGFEERLLSFHRRLDDLRGSWTGDPAASAQLAEAALLELDLAAEELTVRHEEMRRRTDRLAADKSATDHEKQLFRAAFMDAATPALVIGGEDAVIKRANTAALRLLGISPSYASGRPFPVFVDLAFRAPLRSMLAAVARRGGTRVTRSRLVRRRLPPADVTLLLTRLDLPASTPHILIGVPEPYAGPGQVRPGPQETAQDTRERVGREDLVLSFARLLLDPGVTTRSAGRALLDGFSDWLAIDLVTGGTWRREVSLGPVPESAEGPLRRTGELARQVHAAGRTRVVAHLEDLGLLGYDEAGAPLAVALKARSVVCAPLGASGALTAVRTTARAPFTLAEAALLEELCELLAARMALGRAHPPDGGAGNPGGVAATRPG</sequence>
<evidence type="ECO:0000313" key="2">
    <source>
        <dbReference type="EMBL" id="MBB4699467.1"/>
    </source>
</evidence>
<keyword evidence="3" id="KW-1185">Reference proteome</keyword>
<dbReference type="CDD" id="cd00130">
    <property type="entry name" value="PAS"/>
    <property type="match status" value="1"/>
</dbReference>
<gene>
    <name evidence="2" type="ORF">BJ982_001011</name>
</gene>
<dbReference type="SUPFAM" id="SSF55781">
    <property type="entry name" value="GAF domain-like"/>
    <property type="match status" value="1"/>
</dbReference>
<dbReference type="EMBL" id="JACHND010000001">
    <property type="protein sequence ID" value="MBB4699467.1"/>
    <property type="molecule type" value="Genomic_DNA"/>
</dbReference>
<dbReference type="RefSeq" id="WP_184877017.1">
    <property type="nucleotide sequence ID" value="NZ_BOOV01000024.1"/>
</dbReference>
<accession>A0A7W7D387</accession>
<name>A0A7W7D387_9ACTN</name>
<proteinExistence type="predicted"/>
<evidence type="ECO:0000313" key="3">
    <source>
        <dbReference type="Proteomes" id="UP000542210"/>
    </source>
</evidence>
<comment type="caution">
    <text evidence="2">The sequence shown here is derived from an EMBL/GenBank/DDBJ whole genome shotgun (WGS) entry which is preliminary data.</text>
</comment>
<dbReference type="Gene3D" id="3.30.450.20">
    <property type="entry name" value="PAS domain"/>
    <property type="match status" value="1"/>
</dbReference>
<organism evidence="2 3">
    <name type="scientific">Sphaerisporangium siamense</name>
    <dbReference type="NCBI Taxonomy" id="795645"/>
    <lineage>
        <taxon>Bacteria</taxon>
        <taxon>Bacillati</taxon>
        <taxon>Actinomycetota</taxon>
        <taxon>Actinomycetes</taxon>
        <taxon>Streptosporangiales</taxon>
        <taxon>Streptosporangiaceae</taxon>
        <taxon>Sphaerisporangium</taxon>
    </lineage>
</organism>
<dbReference type="SUPFAM" id="SSF55785">
    <property type="entry name" value="PYP-like sensor domain (PAS domain)"/>
    <property type="match status" value="1"/>
</dbReference>
<reference evidence="2 3" key="1">
    <citation type="submission" date="2020-08" db="EMBL/GenBank/DDBJ databases">
        <title>Sequencing the genomes of 1000 actinobacteria strains.</title>
        <authorList>
            <person name="Klenk H.-P."/>
        </authorList>
    </citation>
    <scope>NUCLEOTIDE SEQUENCE [LARGE SCALE GENOMIC DNA]</scope>
    <source>
        <strain evidence="2 3">DSM 45784</strain>
    </source>
</reference>